<dbReference type="GO" id="GO:0009267">
    <property type="term" value="P:cellular response to starvation"/>
    <property type="evidence" value="ECO:0007669"/>
    <property type="project" value="InterPro"/>
</dbReference>
<accession>A0A6L5YDF5</accession>
<dbReference type="Proteomes" id="UP000473699">
    <property type="component" value="Unassembled WGS sequence"/>
</dbReference>
<feature type="transmembrane region" description="Helical" evidence="7">
    <location>
        <begin position="186"/>
        <end position="206"/>
    </location>
</feature>
<feature type="transmembrane region" description="Helical" evidence="7">
    <location>
        <begin position="489"/>
        <end position="507"/>
    </location>
</feature>
<comment type="similarity">
    <text evidence="2">Belongs to the peptide transporter carbon starvation (CstA) (TC 2.A.114) family.</text>
</comment>
<evidence type="ECO:0000256" key="6">
    <source>
        <dbReference type="ARBA" id="ARBA00023136"/>
    </source>
</evidence>
<feature type="transmembrane region" description="Helical" evidence="7">
    <location>
        <begin position="452"/>
        <end position="477"/>
    </location>
</feature>
<name>A0A6L5YDF5_9BACT</name>
<evidence type="ECO:0000256" key="1">
    <source>
        <dbReference type="ARBA" id="ARBA00004651"/>
    </source>
</evidence>
<feature type="transmembrane region" description="Helical" evidence="7">
    <location>
        <begin position="375"/>
        <end position="400"/>
    </location>
</feature>
<keyword evidence="4 7" id="KW-0812">Transmembrane</keyword>
<evidence type="ECO:0000313" key="10">
    <source>
        <dbReference type="Proteomes" id="UP000473699"/>
    </source>
</evidence>
<dbReference type="PANTHER" id="PTHR30252:SF0">
    <property type="entry name" value="PEPTIDE TRANSPORTER CSTA"/>
    <property type="match status" value="1"/>
</dbReference>
<dbReference type="EMBL" id="VUNH01000009">
    <property type="protein sequence ID" value="MST56108.1"/>
    <property type="molecule type" value="Genomic_DNA"/>
</dbReference>
<evidence type="ECO:0000256" key="5">
    <source>
        <dbReference type="ARBA" id="ARBA00022989"/>
    </source>
</evidence>
<keyword evidence="10" id="KW-1185">Reference proteome</keyword>
<keyword evidence="6 7" id="KW-0472">Membrane</keyword>
<organism evidence="9 10">
    <name type="scientific">Pyramidobacter porci</name>
    <dbReference type="NCBI Taxonomy" id="2605789"/>
    <lineage>
        <taxon>Bacteria</taxon>
        <taxon>Thermotogati</taxon>
        <taxon>Synergistota</taxon>
        <taxon>Synergistia</taxon>
        <taxon>Synergistales</taxon>
        <taxon>Dethiosulfovibrionaceae</taxon>
        <taxon>Pyramidobacter</taxon>
    </lineage>
</organism>
<dbReference type="GO" id="GO:0005886">
    <property type="term" value="C:plasma membrane"/>
    <property type="evidence" value="ECO:0007669"/>
    <property type="project" value="UniProtKB-SubCell"/>
</dbReference>
<evidence type="ECO:0000259" key="8">
    <source>
        <dbReference type="Pfam" id="PF02554"/>
    </source>
</evidence>
<protein>
    <submittedName>
        <fullName evidence="9">Carbon starvation protein A</fullName>
    </submittedName>
</protein>
<reference evidence="9 10" key="1">
    <citation type="submission" date="2019-08" db="EMBL/GenBank/DDBJ databases">
        <title>In-depth cultivation of the pig gut microbiome towards novel bacterial diversity and tailored functional studies.</title>
        <authorList>
            <person name="Wylensek D."/>
            <person name="Hitch T.C.A."/>
            <person name="Clavel T."/>
        </authorList>
    </citation>
    <scope>NUCLEOTIDE SEQUENCE [LARGE SCALE GENOMIC DNA]</scope>
    <source>
        <strain evidence="9 10">SM-530-WT-4B</strain>
    </source>
</reference>
<evidence type="ECO:0000256" key="4">
    <source>
        <dbReference type="ARBA" id="ARBA00022692"/>
    </source>
</evidence>
<evidence type="ECO:0000256" key="7">
    <source>
        <dbReference type="SAM" id="Phobius"/>
    </source>
</evidence>
<dbReference type="Pfam" id="PF02554">
    <property type="entry name" value="CstA"/>
    <property type="match status" value="2"/>
</dbReference>
<feature type="transmembrane region" description="Helical" evidence="7">
    <location>
        <begin position="130"/>
        <end position="154"/>
    </location>
</feature>
<feature type="transmembrane region" description="Helical" evidence="7">
    <location>
        <begin position="292"/>
        <end position="310"/>
    </location>
</feature>
<evidence type="ECO:0000256" key="3">
    <source>
        <dbReference type="ARBA" id="ARBA00022475"/>
    </source>
</evidence>
<feature type="transmembrane region" description="Helical" evidence="7">
    <location>
        <begin position="6"/>
        <end position="24"/>
    </location>
</feature>
<feature type="transmembrane region" description="Helical" evidence="7">
    <location>
        <begin position="331"/>
        <end position="355"/>
    </location>
</feature>
<dbReference type="InterPro" id="IPR003706">
    <property type="entry name" value="CstA_N"/>
</dbReference>
<feature type="transmembrane region" description="Helical" evidence="7">
    <location>
        <begin position="421"/>
        <end position="440"/>
    </location>
</feature>
<feature type="domain" description="CstA N-terminal" evidence="8">
    <location>
        <begin position="6"/>
        <end position="354"/>
    </location>
</feature>
<comment type="subcellular location">
    <subcellularLocation>
        <location evidence="1">Cell membrane</location>
        <topology evidence="1">Multi-pass membrane protein</topology>
    </subcellularLocation>
</comment>
<feature type="transmembrane region" description="Helical" evidence="7">
    <location>
        <begin position="226"/>
        <end position="244"/>
    </location>
</feature>
<keyword evidence="5 7" id="KW-1133">Transmembrane helix</keyword>
<dbReference type="RefSeq" id="WP_154529193.1">
    <property type="nucleotide sequence ID" value="NZ_JAXDZJ010000094.1"/>
</dbReference>
<evidence type="ECO:0000256" key="2">
    <source>
        <dbReference type="ARBA" id="ARBA00007755"/>
    </source>
</evidence>
<feature type="transmembrane region" description="Helical" evidence="7">
    <location>
        <begin position="160"/>
        <end position="179"/>
    </location>
</feature>
<dbReference type="InterPro" id="IPR051605">
    <property type="entry name" value="CstA"/>
</dbReference>
<evidence type="ECO:0000313" key="9">
    <source>
        <dbReference type="EMBL" id="MST56108.1"/>
    </source>
</evidence>
<dbReference type="PANTHER" id="PTHR30252">
    <property type="entry name" value="INNER MEMBRANE PEPTIDE TRANSPORTER"/>
    <property type="match status" value="1"/>
</dbReference>
<sequence length="552" mass="59291">MLFPMMFGVSAVVFIIGYIFYGRFMANIYGLSDTNETPAVKFEDGIDYCPAHPAVLLGHHFASIAGAGPITGPIAAAMRFGWLPTILWCVIGSTFLGGPHDMGALVASLRHDGQSIGAVVEKWIGKTGKFLFLSFTILTLILVVAVFLVMSAGTFAADPVVAFVSTLYIVLAVIAGFMIYRWHVPLWVVTIVMLALIVGGCVKVNAETAPWLINTVFAHDINFWNAFLGVYIFFASILPVWMLLQPRDYLASYFLYFAVAIGAYGMFAGSALDSKTVSVVAANVRYFGFSSSAMWPAMFVLVACGAISGFHSLVGSGTTSKQLRKEKDAVLVGYGAMLIEGLVAVISIGTLMVLGLEGAKGLSPVQIFSLGFGKFSTLVGLDATFGARLGAIAINSFLLTSLDTATRLARYQVQEITGGKVSMYPATIFVIVLALCLVYTKTHDVSGKVIAAWLAIWPIFGAANQMVAALSLLSIAAWVKLGLKKKHTFVYAPFWFMLATTVFSLIIEVKERFAVAQPNYLLSCLAVILIVLGIAMSIAGIRTMHASEKQSA</sequence>
<feature type="transmembrane region" description="Helical" evidence="7">
    <location>
        <begin position="519"/>
        <end position="541"/>
    </location>
</feature>
<dbReference type="AlphaFoldDB" id="A0A6L5YDF5"/>
<proteinExistence type="inferred from homology"/>
<feature type="domain" description="CstA N-terminal" evidence="8">
    <location>
        <begin position="363"/>
        <end position="503"/>
    </location>
</feature>
<keyword evidence="3" id="KW-1003">Cell membrane</keyword>
<feature type="transmembrane region" description="Helical" evidence="7">
    <location>
        <begin position="253"/>
        <end position="272"/>
    </location>
</feature>
<gene>
    <name evidence="9" type="ORF">FYJ74_08705</name>
</gene>
<comment type="caution">
    <text evidence="9">The sequence shown here is derived from an EMBL/GenBank/DDBJ whole genome shotgun (WGS) entry which is preliminary data.</text>
</comment>